<dbReference type="InterPro" id="IPR036397">
    <property type="entry name" value="RNaseH_sf"/>
</dbReference>
<evidence type="ECO:0000259" key="2">
    <source>
        <dbReference type="Pfam" id="PF17919"/>
    </source>
</evidence>
<organism evidence="3 4">
    <name type="scientific">Coemansia biformis</name>
    <dbReference type="NCBI Taxonomy" id="1286918"/>
    <lineage>
        <taxon>Eukaryota</taxon>
        <taxon>Fungi</taxon>
        <taxon>Fungi incertae sedis</taxon>
        <taxon>Zoopagomycota</taxon>
        <taxon>Kickxellomycotina</taxon>
        <taxon>Kickxellomycetes</taxon>
        <taxon>Kickxellales</taxon>
        <taxon>Kickxellaceae</taxon>
        <taxon>Coemansia</taxon>
    </lineage>
</organism>
<dbReference type="PANTHER" id="PTHR37984:SF5">
    <property type="entry name" value="PROTEIN NYNRIN-LIKE"/>
    <property type="match status" value="1"/>
</dbReference>
<protein>
    <recommendedName>
        <fullName evidence="2">Reverse transcriptase/retrotransposon-derived protein RNase H-like domain-containing protein</fullName>
    </recommendedName>
</protein>
<name>A0A9W7Y956_9FUNG</name>
<sequence>MGKVRLTKVDQDALHQPWAALQQALLNVRDLYVPPPSAPLVLRTDAAGTSVRAVLLAQCSEDLDDLAPVVYFSRTFSSQQGSKPSIWHEACTMYEAAKHFYPYLDGCTNFWLETDCAIVVSLHMHKTTNDSDMLAHFKLGLAELGMKKHMIMHHPGVDQQTADWLSRAKEHWHLSKVCSAAPEMGGLKEAKEMIGSDGIVYTVGALMVSTQSTMDSTDTAEEMAPSASDDGDWVDSGDGHGILLWTDGDDEDSWVPDNDKDVNGGNPQLPSHTEQYRAVQAALHDLLWLSDFTDCQAEDTEIQSWIVLCCQCERLEDLLMPKFRMVKMKCLHSAVLYELVGGHSTHDAVGTWVLVLTRQAACHYVKGVHHALAHLGNMCTLEFIMWHVWCLSLPTIVQSVCGSCHMCQVSTVQMLNHMPMVMSQLHCPCKHLYIDLFHIRHWGDEALDALITMDSMCRSPCFLMSDNSLQLVSVAFEQFLVSHGIWHIHTSPYHPQSDLAESAVKKFKTLLQHCWADNLA</sequence>
<dbReference type="Pfam" id="PF17919">
    <property type="entry name" value="RT_RNaseH_2"/>
    <property type="match status" value="1"/>
</dbReference>
<dbReference type="Proteomes" id="UP001143981">
    <property type="component" value="Unassembled WGS sequence"/>
</dbReference>
<dbReference type="AlphaFoldDB" id="A0A9W7Y956"/>
<reference evidence="3" key="1">
    <citation type="submission" date="2022-07" db="EMBL/GenBank/DDBJ databases">
        <title>Phylogenomic reconstructions and comparative analyses of Kickxellomycotina fungi.</title>
        <authorList>
            <person name="Reynolds N.K."/>
            <person name="Stajich J.E."/>
            <person name="Barry K."/>
            <person name="Grigoriev I.V."/>
            <person name="Crous P."/>
            <person name="Smith M.E."/>
        </authorList>
    </citation>
    <scope>NUCLEOTIDE SEQUENCE</scope>
    <source>
        <strain evidence="3">BCRC 34381</strain>
    </source>
</reference>
<keyword evidence="1" id="KW-0511">Multifunctional enzyme</keyword>
<comment type="caution">
    <text evidence="3">The sequence shown here is derived from an EMBL/GenBank/DDBJ whole genome shotgun (WGS) entry which is preliminary data.</text>
</comment>
<feature type="domain" description="Reverse transcriptase/retrotransposon-derived protein RNase H-like" evidence="2">
    <location>
        <begin position="18"/>
        <end position="107"/>
    </location>
</feature>
<dbReference type="InterPro" id="IPR043502">
    <property type="entry name" value="DNA/RNA_pol_sf"/>
</dbReference>
<dbReference type="Gene3D" id="3.30.420.10">
    <property type="entry name" value="Ribonuclease H-like superfamily/Ribonuclease H"/>
    <property type="match status" value="1"/>
</dbReference>
<dbReference type="OrthoDB" id="5593800at2759"/>
<accession>A0A9W7Y956</accession>
<dbReference type="SUPFAM" id="SSF56672">
    <property type="entry name" value="DNA/RNA polymerases"/>
    <property type="match status" value="1"/>
</dbReference>
<dbReference type="InterPro" id="IPR041577">
    <property type="entry name" value="RT_RNaseH_2"/>
</dbReference>
<dbReference type="GO" id="GO:0003824">
    <property type="term" value="F:catalytic activity"/>
    <property type="evidence" value="ECO:0007669"/>
    <property type="project" value="UniProtKB-KW"/>
</dbReference>
<dbReference type="EMBL" id="JANBOI010001053">
    <property type="protein sequence ID" value="KAJ1727569.1"/>
    <property type="molecule type" value="Genomic_DNA"/>
</dbReference>
<keyword evidence="4" id="KW-1185">Reference proteome</keyword>
<dbReference type="InterPro" id="IPR012337">
    <property type="entry name" value="RNaseH-like_sf"/>
</dbReference>
<gene>
    <name evidence="3" type="ORF">LPJ61_004502</name>
</gene>
<proteinExistence type="predicted"/>
<dbReference type="PANTHER" id="PTHR37984">
    <property type="entry name" value="PROTEIN CBG26694"/>
    <property type="match status" value="1"/>
</dbReference>
<dbReference type="InterPro" id="IPR050951">
    <property type="entry name" value="Retrovirus_Pol_polyprotein"/>
</dbReference>
<evidence type="ECO:0000313" key="3">
    <source>
        <dbReference type="EMBL" id="KAJ1727569.1"/>
    </source>
</evidence>
<dbReference type="GO" id="GO:0003676">
    <property type="term" value="F:nucleic acid binding"/>
    <property type="evidence" value="ECO:0007669"/>
    <property type="project" value="InterPro"/>
</dbReference>
<dbReference type="SUPFAM" id="SSF53098">
    <property type="entry name" value="Ribonuclease H-like"/>
    <property type="match status" value="1"/>
</dbReference>
<evidence type="ECO:0000313" key="4">
    <source>
        <dbReference type="Proteomes" id="UP001143981"/>
    </source>
</evidence>
<evidence type="ECO:0000256" key="1">
    <source>
        <dbReference type="ARBA" id="ARBA00023268"/>
    </source>
</evidence>